<dbReference type="GO" id="GO:0009307">
    <property type="term" value="P:DNA restriction-modification system"/>
    <property type="evidence" value="ECO:0007669"/>
    <property type="project" value="UniProtKB-KW"/>
</dbReference>
<accession>A0A6A7RUI5</accession>
<gene>
    <name evidence="6" type="ORF">CRU78_10890</name>
</gene>
<evidence type="ECO:0000256" key="1">
    <source>
        <dbReference type="ARBA" id="ARBA00010923"/>
    </source>
</evidence>
<organism evidence="6 7">
    <name type="scientific">Candidatus Accumulibacter phosphatis</name>
    <dbReference type="NCBI Taxonomy" id="327160"/>
    <lineage>
        <taxon>Bacteria</taxon>
        <taxon>Pseudomonadati</taxon>
        <taxon>Pseudomonadota</taxon>
        <taxon>Betaproteobacteria</taxon>
        <taxon>Candidatus Accumulibacter</taxon>
    </lineage>
</organism>
<feature type="coiled-coil region" evidence="4">
    <location>
        <begin position="158"/>
        <end position="185"/>
    </location>
</feature>
<reference evidence="6 7" key="1">
    <citation type="submission" date="2017-09" db="EMBL/GenBank/DDBJ databases">
        <title>Metagenomic Analysis Reveals Denitrifying Candidatus Accumulibacter and Flanking Population as a Source of N2O.</title>
        <authorList>
            <person name="Gao H."/>
            <person name="Mao Y."/>
            <person name="Zhao X."/>
            <person name="Liu W.-T."/>
            <person name="Zhang T."/>
            <person name="Wells G."/>
        </authorList>
    </citation>
    <scope>NUCLEOTIDE SEQUENCE [LARGE SCALE GENOMIC DNA]</scope>
    <source>
        <strain evidence="6">CANDO_2_IC</strain>
    </source>
</reference>
<dbReference type="InterPro" id="IPR052021">
    <property type="entry name" value="Type-I_RS_S_subunit"/>
</dbReference>
<dbReference type="InterPro" id="IPR000055">
    <property type="entry name" value="Restrct_endonuc_typeI_TRD"/>
</dbReference>
<keyword evidence="6" id="KW-0255">Endonuclease</keyword>
<proteinExistence type="inferred from homology"/>
<dbReference type="Gene3D" id="3.90.220.20">
    <property type="entry name" value="DNA methylase specificity domains"/>
    <property type="match status" value="2"/>
</dbReference>
<keyword evidence="6" id="KW-0540">Nuclease</keyword>
<dbReference type="InterPro" id="IPR044946">
    <property type="entry name" value="Restrct_endonuc_typeI_TRD_sf"/>
</dbReference>
<name>A0A6A7RUI5_9PROT</name>
<keyword evidence="2" id="KW-0680">Restriction system</keyword>
<evidence type="ECO:0000256" key="4">
    <source>
        <dbReference type="SAM" id="Coils"/>
    </source>
</evidence>
<dbReference type="GO" id="GO:0003677">
    <property type="term" value="F:DNA binding"/>
    <property type="evidence" value="ECO:0007669"/>
    <property type="project" value="UniProtKB-KW"/>
</dbReference>
<protein>
    <submittedName>
        <fullName evidence="6">Restriction endonuclease subunit S</fullName>
    </submittedName>
</protein>
<comment type="similarity">
    <text evidence="1">Belongs to the type-I restriction system S methylase family.</text>
</comment>
<feature type="domain" description="Type I restriction modification DNA specificity" evidence="5">
    <location>
        <begin position="1"/>
        <end position="176"/>
    </location>
</feature>
<dbReference type="PANTHER" id="PTHR30408">
    <property type="entry name" value="TYPE-1 RESTRICTION ENZYME ECOKI SPECIFICITY PROTEIN"/>
    <property type="match status" value="1"/>
</dbReference>
<keyword evidence="6" id="KW-0378">Hydrolase</keyword>
<dbReference type="AlphaFoldDB" id="A0A6A7RUI5"/>
<dbReference type="Pfam" id="PF01420">
    <property type="entry name" value="Methylase_S"/>
    <property type="match status" value="1"/>
</dbReference>
<dbReference type="SUPFAM" id="SSF116734">
    <property type="entry name" value="DNA methylase specificity domain"/>
    <property type="match status" value="2"/>
</dbReference>
<dbReference type="PANTHER" id="PTHR30408:SF12">
    <property type="entry name" value="TYPE I RESTRICTION ENZYME MJAVIII SPECIFICITY SUBUNIT"/>
    <property type="match status" value="1"/>
</dbReference>
<evidence type="ECO:0000313" key="6">
    <source>
        <dbReference type="EMBL" id="MQM30989.1"/>
    </source>
</evidence>
<comment type="caution">
    <text evidence="6">The sequence shown here is derived from an EMBL/GenBank/DDBJ whole genome shotgun (WGS) entry which is preliminary data.</text>
</comment>
<evidence type="ECO:0000313" key="7">
    <source>
        <dbReference type="Proteomes" id="UP000342300"/>
    </source>
</evidence>
<dbReference type="GO" id="GO:0004519">
    <property type="term" value="F:endonuclease activity"/>
    <property type="evidence" value="ECO:0007669"/>
    <property type="project" value="UniProtKB-KW"/>
</dbReference>
<keyword evidence="4" id="KW-0175">Coiled coil</keyword>
<evidence type="ECO:0000256" key="2">
    <source>
        <dbReference type="ARBA" id="ARBA00022747"/>
    </source>
</evidence>
<keyword evidence="3" id="KW-0238">DNA-binding</keyword>
<evidence type="ECO:0000259" key="5">
    <source>
        <dbReference type="Pfam" id="PF01420"/>
    </source>
</evidence>
<dbReference type="EMBL" id="PDHS01000248">
    <property type="protein sequence ID" value="MQM30989.1"/>
    <property type="molecule type" value="Genomic_DNA"/>
</dbReference>
<sequence>MSQWLTVTLGEVMRLHIDAVPSAGLASINLAGVYGFGRGVFSRGSISPQGTTYKNFHRLHAGDFVISSPKAWEGALARVPEDMDGWYLSPVFPTFRASEKLDTRYLDWYCKRGSVWRQLHGKAKGMGARRESVSPAQFLSLQITLPPPAEQQALVGRLDMLADKARQVNKHLDAIERDADRLLRAYIFCPPGETPNRKRMSELLTLRLPDVKVDRLQRYHFAGVYSFGRGVFASVSKDGSEFAYERLSTVYAGDFIYPKLMAWEGALGVVPPECDGLVVSPEFPVFTVNADAVLPEVLDIYFRTPDVWPQIAQISGGTNVRRRRVQPSAFLNYEMLVPSMPTQRKLRELYRQIQALKARHASIRQANDALIPATLERVFSGAD</sequence>
<dbReference type="Proteomes" id="UP000342300">
    <property type="component" value="Unassembled WGS sequence"/>
</dbReference>
<evidence type="ECO:0000256" key="3">
    <source>
        <dbReference type="ARBA" id="ARBA00023125"/>
    </source>
</evidence>